<sequence>MSQEPGILDGLRVVDLAQGLAGRAATRYLAEAGADVVRISRPGACELGTGTLFRVLDRGKHPMALDPADAPGLKRLHALLAAADVLVHDLTPSQARALGLDDAALAALNPRLVFCAIGGWPQRHARADDPVAETLVLARLGLLDEQPGHRDGPVFIRMPFAGWIASWLGAVGVMARLIARDRSGTGGAAHTSLAQAALVPMTMHWSRAQRPSSVFAQGLPKSTPIPLHQASDGQWIHVHYSPDAAPWMAQALAAMGPEAVAAENAKYPPSHVAPNFGANKAIIATRPAQEWVRHFWEHDVAAQIAAPFGAIYADEQARANGYVAEVEDPVLGPTLQPGPAVHVQPPCRVQVCAPAFDLDVPWPSPSALPTSAPEAGRACHAQPPLHGLKVLDLGAYLAGPFACMLLADLGAEVVKVEPPSGDAMRRLERIFAGTQRGKRALALRLGTPQAQPVLQALVRQADVVHHNIRMPAARKLGIAPQQLRALKPELVCAHVSSYGPHGPRADWPGFDQLMQAACGWELEGGGKGNPPMWLRFGVGDHLAAAASVFAVLLGLYRKTRTGQGQAVAASLLGAMLTTVAEAVALSDGSITPIAHLDQDQAGIAPTHRLYRCADAWVAVAAFSPQAVAAFECLTASDPQAHFSRLTQAQALASLDAARVPAAPVLQAQGEPFLDDPAHAAAGLHASYIHAEYGQMRQIGALWDFGDMPLSLHIAPPALGEHSEAVLRELGLDQAAIDALVEAGITLCRPATAMAPTAKATT</sequence>
<dbReference type="SUPFAM" id="SSF89796">
    <property type="entry name" value="CoA-transferase family III (CaiB/BaiF)"/>
    <property type="match status" value="2"/>
</dbReference>
<dbReference type="InterPro" id="IPR044855">
    <property type="entry name" value="CoA-Trfase_III_dom3_sf"/>
</dbReference>
<dbReference type="EC" id="2.8.3.-" evidence="2"/>
<comment type="caution">
    <text evidence="2">The sequence shown here is derived from an EMBL/GenBank/DDBJ whole genome shotgun (WGS) entry which is preliminary data.</text>
</comment>
<dbReference type="PANTHER" id="PTHR48228:SF6">
    <property type="entry name" value="L-CARNITINE COA-TRANSFERASE"/>
    <property type="match status" value="1"/>
</dbReference>
<proteinExistence type="predicted"/>
<organism evidence="2 3">
    <name type="scientific">Azohydromonas lata</name>
    <dbReference type="NCBI Taxonomy" id="45677"/>
    <lineage>
        <taxon>Bacteria</taxon>
        <taxon>Pseudomonadati</taxon>
        <taxon>Pseudomonadota</taxon>
        <taxon>Betaproteobacteria</taxon>
        <taxon>Burkholderiales</taxon>
        <taxon>Sphaerotilaceae</taxon>
        <taxon>Azohydromonas</taxon>
    </lineage>
</organism>
<geneLocation type="plasmid" evidence="2">
    <name>unnamed</name>
</geneLocation>
<keyword evidence="3" id="KW-1185">Reference proteome</keyword>
<keyword evidence="1 2" id="KW-0808">Transferase</keyword>
<dbReference type="Gene3D" id="3.30.1540.10">
    <property type="entry name" value="formyl-coa transferase, domain 3"/>
    <property type="match status" value="2"/>
</dbReference>
<dbReference type="InterPro" id="IPR023606">
    <property type="entry name" value="CoA-Trfase_III_dom_1_sf"/>
</dbReference>
<evidence type="ECO:0000313" key="3">
    <source>
        <dbReference type="Proteomes" id="UP001293718"/>
    </source>
</evidence>
<reference evidence="2 3" key="1">
    <citation type="submission" date="2023-11" db="EMBL/GenBank/DDBJ databases">
        <title>Draft genome of Azohydromonas lata strain H1 (DSM1123), a polyhydroxyalkanoate producer.</title>
        <authorList>
            <person name="Traversa D."/>
            <person name="D'Addabbo P."/>
            <person name="Pazzani C."/>
            <person name="Manzari C."/>
            <person name="Chiara M."/>
            <person name="Scrascia M."/>
        </authorList>
    </citation>
    <scope>NUCLEOTIDE SEQUENCE [LARGE SCALE GENOMIC DNA]</scope>
    <source>
        <strain evidence="2 3">H1</strain>
        <plasmid evidence="2">unnamed</plasmid>
    </source>
</reference>
<dbReference type="Pfam" id="PF02515">
    <property type="entry name" value="CoA_transf_3"/>
    <property type="match status" value="3"/>
</dbReference>
<keyword evidence="2" id="KW-0614">Plasmid</keyword>
<accession>A0ABU5I7X0</accession>
<dbReference type="GO" id="GO:0016740">
    <property type="term" value="F:transferase activity"/>
    <property type="evidence" value="ECO:0007669"/>
    <property type="project" value="UniProtKB-KW"/>
</dbReference>
<protein>
    <submittedName>
        <fullName evidence="2">CoA transferase</fullName>
        <ecNumber evidence="2">2.8.3.-</ecNumber>
    </submittedName>
</protein>
<dbReference type="EMBL" id="JAXOJX010000001">
    <property type="protein sequence ID" value="MDZ5455189.1"/>
    <property type="molecule type" value="Genomic_DNA"/>
</dbReference>
<dbReference type="PANTHER" id="PTHR48228">
    <property type="entry name" value="SUCCINYL-COA--D-CITRAMALATE COA-TRANSFERASE"/>
    <property type="match status" value="1"/>
</dbReference>
<dbReference type="Gene3D" id="3.40.50.10540">
    <property type="entry name" value="Crotonobetainyl-coa:carnitine coa-transferase, domain 1"/>
    <property type="match status" value="3"/>
</dbReference>
<evidence type="ECO:0000256" key="1">
    <source>
        <dbReference type="ARBA" id="ARBA00022679"/>
    </source>
</evidence>
<dbReference type="RefSeq" id="WP_322463891.1">
    <property type="nucleotide sequence ID" value="NZ_JAXOJX010000001.1"/>
</dbReference>
<dbReference type="InterPro" id="IPR003673">
    <property type="entry name" value="CoA-Trfase_fam_III"/>
</dbReference>
<evidence type="ECO:0000313" key="2">
    <source>
        <dbReference type="EMBL" id="MDZ5455189.1"/>
    </source>
</evidence>
<name>A0ABU5I7X0_9BURK</name>
<dbReference type="InterPro" id="IPR050509">
    <property type="entry name" value="CoA-transferase_III"/>
</dbReference>
<dbReference type="Proteomes" id="UP001293718">
    <property type="component" value="Unassembled WGS sequence"/>
</dbReference>
<gene>
    <name evidence="2" type="ORF">SM757_01240</name>
</gene>